<keyword evidence="2" id="KW-1185">Reference proteome</keyword>
<dbReference type="AlphaFoldDB" id="A0A0C3BXE8"/>
<proteinExistence type="predicted"/>
<reference evidence="1 2" key="1">
    <citation type="submission" date="2014-04" db="EMBL/GenBank/DDBJ databases">
        <authorList>
            <consortium name="DOE Joint Genome Institute"/>
            <person name="Kuo A."/>
            <person name="Gay G."/>
            <person name="Dore J."/>
            <person name="Kohler A."/>
            <person name="Nagy L.G."/>
            <person name="Floudas D."/>
            <person name="Copeland A."/>
            <person name="Barry K.W."/>
            <person name="Cichocki N."/>
            <person name="Veneault-Fourrey C."/>
            <person name="LaButti K."/>
            <person name="Lindquist E.A."/>
            <person name="Lipzen A."/>
            <person name="Lundell T."/>
            <person name="Morin E."/>
            <person name="Murat C."/>
            <person name="Sun H."/>
            <person name="Tunlid A."/>
            <person name="Henrissat B."/>
            <person name="Grigoriev I.V."/>
            <person name="Hibbett D.S."/>
            <person name="Martin F."/>
            <person name="Nordberg H.P."/>
            <person name="Cantor M.N."/>
            <person name="Hua S.X."/>
        </authorList>
    </citation>
    <scope>NUCLEOTIDE SEQUENCE [LARGE SCALE GENOMIC DNA]</scope>
    <source>
        <strain evidence="2">h7</strain>
    </source>
</reference>
<evidence type="ECO:0000313" key="1">
    <source>
        <dbReference type="EMBL" id="KIM41255.1"/>
    </source>
</evidence>
<gene>
    <name evidence="1" type="ORF">M413DRAFT_445293</name>
</gene>
<name>A0A0C3BXE8_HEBCY</name>
<sequence length="222" mass="25647">MLEKLKVYKEFENEGLRSAKTWQLLGLSASSLTEIYISHIDVVVKPPESFNLGVVHNLRVFEYSRHSGYQHRFDSSTDQTPSILFHLFNVTEPMEYLNTINVHFNLQERSVNELFLQRTITDSSWASLDGVLTGPYFPCLRNFEFLVTLEAEVDYRPDFDKRVFLRASKHCFKSSFRRIIAQENLVFLLVVKVSRIVASESSDDYSVYSDGGDCVYSSELDD</sequence>
<reference evidence="2" key="2">
    <citation type="submission" date="2015-01" db="EMBL/GenBank/DDBJ databases">
        <title>Evolutionary Origins and Diversification of the Mycorrhizal Mutualists.</title>
        <authorList>
            <consortium name="DOE Joint Genome Institute"/>
            <consortium name="Mycorrhizal Genomics Consortium"/>
            <person name="Kohler A."/>
            <person name="Kuo A."/>
            <person name="Nagy L.G."/>
            <person name="Floudas D."/>
            <person name="Copeland A."/>
            <person name="Barry K.W."/>
            <person name="Cichocki N."/>
            <person name="Veneault-Fourrey C."/>
            <person name="LaButti K."/>
            <person name="Lindquist E.A."/>
            <person name="Lipzen A."/>
            <person name="Lundell T."/>
            <person name="Morin E."/>
            <person name="Murat C."/>
            <person name="Riley R."/>
            <person name="Ohm R."/>
            <person name="Sun H."/>
            <person name="Tunlid A."/>
            <person name="Henrissat B."/>
            <person name="Grigoriev I.V."/>
            <person name="Hibbett D.S."/>
            <person name="Martin F."/>
        </authorList>
    </citation>
    <scope>NUCLEOTIDE SEQUENCE [LARGE SCALE GENOMIC DNA]</scope>
    <source>
        <strain evidence="2">h7</strain>
    </source>
</reference>
<dbReference type="EMBL" id="KN831780">
    <property type="protein sequence ID" value="KIM41255.1"/>
    <property type="molecule type" value="Genomic_DNA"/>
</dbReference>
<evidence type="ECO:0000313" key="2">
    <source>
        <dbReference type="Proteomes" id="UP000053424"/>
    </source>
</evidence>
<dbReference type="HOGENOM" id="CLU_1461486_0_0_1"/>
<dbReference type="Proteomes" id="UP000053424">
    <property type="component" value="Unassembled WGS sequence"/>
</dbReference>
<protein>
    <submittedName>
        <fullName evidence="1">Uncharacterized protein</fullName>
    </submittedName>
</protein>
<accession>A0A0C3BXE8</accession>
<organism evidence="1 2">
    <name type="scientific">Hebeloma cylindrosporum</name>
    <dbReference type="NCBI Taxonomy" id="76867"/>
    <lineage>
        <taxon>Eukaryota</taxon>
        <taxon>Fungi</taxon>
        <taxon>Dikarya</taxon>
        <taxon>Basidiomycota</taxon>
        <taxon>Agaricomycotina</taxon>
        <taxon>Agaricomycetes</taxon>
        <taxon>Agaricomycetidae</taxon>
        <taxon>Agaricales</taxon>
        <taxon>Agaricineae</taxon>
        <taxon>Hymenogastraceae</taxon>
        <taxon>Hebeloma</taxon>
    </lineage>
</organism>